<dbReference type="EMBL" id="KN840447">
    <property type="protein sequence ID" value="KIP11264.1"/>
    <property type="molecule type" value="Genomic_DNA"/>
</dbReference>
<dbReference type="AlphaFoldDB" id="A0A0C3P0H3"/>
<dbReference type="InterPro" id="IPR036291">
    <property type="entry name" value="NAD(P)-bd_dom_sf"/>
</dbReference>
<dbReference type="PRINTS" id="PR00081">
    <property type="entry name" value="GDHRDH"/>
</dbReference>
<dbReference type="GO" id="GO:0016491">
    <property type="term" value="F:oxidoreductase activity"/>
    <property type="evidence" value="ECO:0007669"/>
    <property type="project" value="UniProtKB-KW"/>
</dbReference>
<dbReference type="InterPro" id="IPR002347">
    <property type="entry name" value="SDR_fam"/>
</dbReference>
<dbReference type="PANTHER" id="PTHR43157">
    <property type="entry name" value="PHOSPHATIDYLINOSITOL-GLYCAN BIOSYNTHESIS CLASS F PROTEIN-RELATED"/>
    <property type="match status" value="1"/>
</dbReference>
<dbReference type="STRING" id="745531.A0A0C3P0H3"/>
<organism evidence="2 3">
    <name type="scientific">Phlebiopsis gigantea (strain 11061_1 CR5-6)</name>
    <name type="common">White-rot fungus</name>
    <name type="synonym">Peniophora gigantea</name>
    <dbReference type="NCBI Taxonomy" id="745531"/>
    <lineage>
        <taxon>Eukaryota</taxon>
        <taxon>Fungi</taxon>
        <taxon>Dikarya</taxon>
        <taxon>Basidiomycota</taxon>
        <taxon>Agaricomycotina</taxon>
        <taxon>Agaricomycetes</taxon>
        <taxon>Polyporales</taxon>
        <taxon>Phanerochaetaceae</taxon>
        <taxon>Phlebiopsis</taxon>
    </lineage>
</organism>
<dbReference type="Gene3D" id="3.40.50.720">
    <property type="entry name" value="NAD(P)-binding Rossmann-like Domain"/>
    <property type="match status" value="1"/>
</dbReference>
<evidence type="ECO:0000256" key="1">
    <source>
        <dbReference type="ARBA" id="ARBA00023002"/>
    </source>
</evidence>
<dbReference type="Proteomes" id="UP000053257">
    <property type="component" value="Unassembled WGS sequence"/>
</dbReference>
<keyword evidence="3" id="KW-1185">Reference proteome</keyword>
<evidence type="ECO:0000313" key="2">
    <source>
        <dbReference type="EMBL" id="KIP11264.1"/>
    </source>
</evidence>
<proteinExistence type="predicted"/>
<dbReference type="SUPFAM" id="SSF51735">
    <property type="entry name" value="NAD(P)-binding Rossmann-fold domains"/>
    <property type="match status" value="1"/>
</dbReference>
<evidence type="ECO:0000313" key="3">
    <source>
        <dbReference type="Proteomes" id="UP000053257"/>
    </source>
</evidence>
<keyword evidence="1" id="KW-0560">Oxidoreductase</keyword>
<reference evidence="2 3" key="1">
    <citation type="journal article" date="2014" name="PLoS Genet.">
        <title>Analysis of the Phlebiopsis gigantea genome, transcriptome and secretome provides insight into its pioneer colonization strategies of wood.</title>
        <authorList>
            <person name="Hori C."/>
            <person name="Ishida T."/>
            <person name="Igarashi K."/>
            <person name="Samejima M."/>
            <person name="Suzuki H."/>
            <person name="Master E."/>
            <person name="Ferreira P."/>
            <person name="Ruiz-Duenas F.J."/>
            <person name="Held B."/>
            <person name="Canessa P."/>
            <person name="Larrondo L.F."/>
            <person name="Schmoll M."/>
            <person name="Druzhinina I.S."/>
            <person name="Kubicek C.P."/>
            <person name="Gaskell J.A."/>
            <person name="Kersten P."/>
            <person name="St John F."/>
            <person name="Glasner J."/>
            <person name="Sabat G."/>
            <person name="Splinter BonDurant S."/>
            <person name="Syed K."/>
            <person name="Yadav J."/>
            <person name="Mgbeahuruike A.C."/>
            <person name="Kovalchuk A."/>
            <person name="Asiegbu F.O."/>
            <person name="Lackner G."/>
            <person name="Hoffmeister D."/>
            <person name="Rencoret J."/>
            <person name="Gutierrez A."/>
            <person name="Sun H."/>
            <person name="Lindquist E."/>
            <person name="Barry K."/>
            <person name="Riley R."/>
            <person name="Grigoriev I.V."/>
            <person name="Henrissat B."/>
            <person name="Kues U."/>
            <person name="Berka R.M."/>
            <person name="Martinez A.T."/>
            <person name="Covert S.F."/>
            <person name="Blanchette R.A."/>
            <person name="Cullen D."/>
        </authorList>
    </citation>
    <scope>NUCLEOTIDE SEQUENCE [LARGE SCALE GENOMIC DNA]</scope>
    <source>
        <strain evidence="2 3">11061_1 CR5-6</strain>
    </source>
</reference>
<dbReference type="HOGENOM" id="CLU_010194_44_4_1"/>
<accession>A0A0C3P0H3</accession>
<sequence length="347" mass="38159">MPKAYVPPVLHADLTGKTVLITGANTGIGFEAAKHFARMAPARLIVACRSEEKGLRAVQSKFPAARVNWMCCLFLLQGQPIDIVVANAGMASREYTLTEDGLEQNLQVNHVSTALLSALLLPNLVKAAREHHSRSRLVIVASGVHHSIRFSEAVTSSPMILDALSSAEYCTPEVMQRRYDETKLLNVFFTRALAAHLPPALPVVPTAVDPGFCFSELRRHLPQAEQALYAAHDAAAGRSAEEGARQLVWAAVGPDGARDGDAALQLRGAYVATAAVVPPSRYVLSDEGRAVQERIWVRRSCWSVGFDADGLPRRRLWWCSRRWALRGIRSFRDECRGMCVGRCYVYV</sequence>
<dbReference type="OrthoDB" id="542013at2759"/>
<gene>
    <name evidence="2" type="ORF">PHLGIDRAFT_489213</name>
</gene>
<protein>
    <recommendedName>
        <fullName evidence="4">Ketoreductase (KR) domain-containing protein</fullName>
    </recommendedName>
</protein>
<evidence type="ECO:0008006" key="4">
    <source>
        <dbReference type="Google" id="ProtNLM"/>
    </source>
</evidence>
<name>A0A0C3P0H3_PHLG1</name>
<dbReference type="PANTHER" id="PTHR43157:SF31">
    <property type="entry name" value="PHOSPHATIDYLINOSITOL-GLYCAN BIOSYNTHESIS CLASS F PROTEIN"/>
    <property type="match status" value="1"/>
</dbReference>